<organism evidence="2">
    <name type="scientific">Nonomuraea gerenzanensis</name>
    <dbReference type="NCBI Taxonomy" id="93944"/>
    <lineage>
        <taxon>Bacteria</taxon>
        <taxon>Bacillati</taxon>
        <taxon>Actinomycetota</taxon>
        <taxon>Actinomycetes</taxon>
        <taxon>Streptosporangiales</taxon>
        <taxon>Streptosporangiaceae</taxon>
        <taxon>Nonomuraea</taxon>
    </lineage>
</organism>
<feature type="signal peptide" evidence="1">
    <location>
        <begin position="1"/>
        <end position="23"/>
    </location>
</feature>
<gene>
    <name evidence="2" type="ORF">BN4615_P5500</name>
</gene>
<name>A0A1M4EB11_9ACTN</name>
<feature type="chain" id="PRO_5038576066" description="Secreted protein" evidence="1">
    <location>
        <begin position="24"/>
        <end position="134"/>
    </location>
</feature>
<sequence>MRSLAVLVTAAAVSLTLGTPAAATPAMWKWRAVHSADGMATAWGEVAIHQFGHVVDGKLEDTRGKGCAWAVLRSQDSRDGRWREHGFYNCVPGVGTFRKDYRNTRQVKVRVCRGSAARPTGECSAWKTIVRPGQ</sequence>
<proteinExistence type="predicted"/>
<keyword evidence="1" id="KW-0732">Signal</keyword>
<reference evidence="2" key="1">
    <citation type="submission" date="2016-04" db="EMBL/GenBank/DDBJ databases">
        <authorList>
            <person name="Evans L.H."/>
            <person name="Alamgir A."/>
            <person name="Owens N."/>
            <person name="Weber N.D."/>
            <person name="Virtaneva K."/>
            <person name="Barbian K."/>
            <person name="Babar A."/>
            <person name="Rosenke K."/>
        </authorList>
    </citation>
    <scope>NUCLEOTIDE SEQUENCE</scope>
    <source>
        <strain evidence="2">Nono1</strain>
    </source>
</reference>
<evidence type="ECO:0008006" key="3">
    <source>
        <dbReference type="Google" id="ProtNLM"/>
    </source>
</evidence>
<evidence type="ECO:0000313" key="2">
    <source>
        <dbReference type="EMBL" id="SBO95984.1"/>
    </source>
</evidence>
<dbReference type="RefSeq" id="WP_225275322.1">
    <property type="nucleotide sequence ID" value="NZ_CP084058.1"/>
</dbReference>
<protein>
    <recommendedName>
        <fullName evidence="3">Secreted protein</fullName>
    </recommendedName>
</protein>
<accession>A0A1M4EB11</accession>
<dbReference type="EMBL" id="LT559118">
    <property type="protein sequence ID" value="SBO95984.1"/>
    <property type="molecule type" value="Genomic_DNA"/>
</dbReference>
<evidence type="ECO:0000256" key="1">
    <source>
        <dbReference type="SAM" id="SignalP"/>
    </source>
</evidence>
<dbReference type="AlphaFoldDB" id="A0A1M4EB11"/>